<evidence type="ECO:0000313" key="3">
    <source>
        <dbReference type="Proteomes" id="UP000282971"/>
    </source>
</evidence>
<dbReference type="EMBL" id="SACN01000001">
    <property type="protein sequence ID" value="RVT94355.1"/>
    <property type="molecule type" value="Genomic_DNA"/>
</dbReference>
<feature type="transmembrane region" description="Helical" evidence="1">
    <location>
        <begin position="97"/>
        <end position="116"/>
    </location>
</feature>
<comment type="caution">
    <text evidence="2">The sequence shown here is derived from an EMBL/GenBank/DDBJ whole genome shotgun (WGS) entry which is preliminary data.</text>
</comment>
<keyword evidence="3" id="KW-1185">Reference proteome</keyword>
<sequence>MLQSLDIFTLGVCSTLASSAFGTVFFALWRRDPAERHLLHWALSSWIYAVVLVGLFASVGHSLALGAMFFALMGFTDILVVSGVYRLNGETPFRRWMIVPILAPPIGHSLPILLGVADHSPLAEVSEAIGLAIAMGLSGLAVFARAAASIRAARRSRASRSWPIFPAISP</sequence>
<keyword evidence="1" id="KW-0812">Transmembrane</keyword>
<evidence type="ECO:0000313" key="2">
    <source>
        <dbReference type="EMBL" id="RVT94355.1"/>
    </source>
</evidence>
<reference evidence="2 3" key="1">
    <citation type="submission" date="2019-01" db="EMBL/GenBank/DDBJ databases">
        <authorList>
            <person name="Chen W.-M."/>
        </authorList>
    </citation>
    <scope>NUCLEOTIDE SEQUENCE [LARGE SCALE GENOMIC DNA]</scope>
    <source>
        <strain evidence="2 3">CCP-7</strain>
    </source>
</reference>
<feature type="transmembrane region" description="Helical" evidence="1">
    <location>
        <begin position="6"/>
        <end position="29"/>
    </location>
</feature>
<dbReference type="RefSeq" id="WP_127743770.1">
    <property type="nucleotide sequence ID" value="NZ_SACN01000001.1"/>
</dbReference>
<dbReference type="OrthoDB" id="384661at2"/>
<protein>
    <recommendedName>
        <fullName evidence="4">GGDEF domain-containing protein</fullName>
    </recommendedName>
</protein>
<dbReference type="Proteomes" id="UP000282971">
    <property type="component" value="Unassembled WGS sequence"/>
</dbReference>
<gene>
    <name evidence="2" type="ORF">EOD43_11080</name>
</gene>
<feature type="transmembrane region" description="Helical" evidence="1">
    <location>
        <begin position="63"/>
        <end position="85"/>
    </location>
</feature>
<keyword evidence="1" id="KW-1133">Transmembrane helix</keyword>
<accession>A0A437M9V8</accession>
<feature type="transmembrane region" description="Helical" evidence="1">
    <location>
        <begin position="38"/>
        <end position="57"/>
    </location>
</feature>
<name>A0A437M9V8_9SPHN</name>
<evidence type="ECO:0008006" key="4">
    <source>
        <dbReference type="Google" id="ProtNLM"/>
    </source>
</evidence>
<organism evidence="2 3">
    <name type="scientific">Sphingomonas crocodyli</name>
    <dbReference type="NCBI Taxonomy" id="1979270"/>
    <lineage>
        <taxon>Bacteria</taxon>
        <taxon>Pseudomonadati</taxon>
        <taxon>Pseudomonadota</taxon>
        <taxon>Alphaproteobacteria</taxon>
        <taxon>Sphingomonadales</taxon>
        <taxon>Sphingomonadaceae</taxon>
        <taxon>Sphingomonas</taxon>
    </lineage>
</organism>
<dbReference type="AlphaFoldDB" id="A0A437M9V8"/>
<keyword evidence="1" id="KW-0472">Membrane</keyword>
<feature type="transmembrane region" description="Helical" evidence="1">
    <location>
        <begin position="128"/>
        <end position="148"/>
    </location>
</feature>
<proteinExistence type="predicted"/>
<evidence type="ECO:0000256" key="1">
    <source>
        <dbReference type="SAM" id="Phobius"/>
    </source>
</evidence>